<sequence length="210" mass="22781">MRRDKRKHSPARVPPQTEEQLCRAVKRLHAFTEAESPARETQGPTAASISDPHIGAEIGGKGELAGAASKPTAAEPSTKQQEAEHSHDQSADRLEAVGAGPARLDADISQLPERLRHIKFSGKEDLDGKDRRTSVDSIEEPITPGRTEKAGAGNAAERSDSQARKAAAAASFESLYEEANKLLKNLHFQRLMRHAPASPDRTDERKEASL</sequence>
<feature type="region of interest" description="Disordered" evidence="1">
    <location>
        <begin position="1"/>
        <end position="164"/>
    </location>
</feature>
<gene>
    <name evidence="2" type="ORF">WJX75_006005</name>
</gene>
<dbReference type="Proteomes" id="UP001491310">
    <property type="component" value="Unassembled WGS sequence"/>
</dbReference>
<feature type="compositionally biased region" description="Basic residues" evidence="1">
    <location>
        <begin position="1"/>
        <end position="10"/>
    </location>
</feature>
<feature type="compositionally biased region" description="Basic and acidic residues" evidence="1">
    <location>
        <begin position="81"/>
        <end position="95"/>
    </location>
</feature>
<keyword evidence="3" id="KW-1185">Reference proteome</keyword>
<evidence type="ECO:0000313" key="2">
    <source>
        <dbReference type="EMBL" id="KAK9918689.1"/>
    </source>
</evidence>
<proteinExistence type="predicted"/>
<reference evidence="2 3" key="1">
    <citation type="journal article" date="2024" name="Nat. Commun.">
        <title>Phylogenomics reveals the evolutionary origins of lichenization in chlorophyte algae.</title>
        <authorList>
            <person name="Puginier C."/>
            <person name="Libourel C."/>
            <person name="Otte J."/>
            <person name="Skaloud P."/>
            <person name="Haon M."/>
            <person name="Grisel S."/>
            <person name="Petersen M."/>
            <person name="Berrin J.G."/>
            <person name="Delaux P.M."/>
            <person name="Dal Grande F."/>
            <person name="Keller J."/>
        </authorList>
    </citation>
    <scope>NUCLEOTIDE SEQUENCE [LARGE SCALE GENOMIC DNA]</scope>
    <source>
        <strain evidence="2 3">SAG 216-7</strain>
    </source>
</reference>
<organism evidence="2 3">
    <name type="scientific">Coccomyxa subellipsoidea</name>
    <dbReference type="NCBI Taxonomy" id="248742"/>
    <lineage>
        <taxon>Eukaryota</taxon>
        <taxon>Viridiplantae</taxon>
        <taxon>Chlorophyta</taxon>
        <taxon>core chlorophytes</taxon>
        <taxon>Trebouxiophyceae</taxon>
        <taxon>Trebouxiophyceae incertae sedis</taxon>
        <taxon>Coccomyxaceae</taxon>
        <taxon>Coccomyxa</taxon>
    </lineage>
</organism>
<evidence type="ECO:0000256" key="1">
    <source>
        <dbReference type="SAM" id="MobiDB-lite"/>
    </source>
</evidence>
<evidence type="ECO:0000313" key="3">
    <source>
        <dbReference type="Proteomes" id="UP001491310"/>
    </source>
</evidence>
<dbReference type="EMBL" id="JALJOT010000001">
    <property type="protein sequence ID" value="KAK9918689.1"/>
    <property type="molecule type" value="Genomic_DNA"/>
</dbReference>
<protein>
    <submittedName>
        <fullName evidence="2">Uncharacterized protein</fullName>
    </submittedName>
</protein>
<comment type="caution">
    <text evidence="2">The sequence shown here is derived from an EMBL/GenBank/DDBJ whole genome shotgun (WGS) entry which is preliminary data.</text>
</comment>
<feature type="compositionally biased region" description="Basic and acidic residues" evidence="1">
    <location>
        <begin position="121"/>
        <end position="134"/>
    </location>
</feature>
<name>A0ABR2Z436_9CHLO</name>
<accession>A0ABR2Z436</accession>